<sequence length="251" mass="28699">MRECMSMKIWLIRRVNIFSFLASSLILFAGIGWVYSLLEFPNAVRVEEMALPAGILVALAGQLFFLAKELRDRDERRSRFYLESCVLGYEEAKDLLQDGNNSRRVWIAAARALVHAKELACQVTDKTHCRVLELYRLKYRGVFHTAIADRPASFYYGVHDEALSVDEAAAQSTVPEVIGGMSYSSFDRDLAESSIREIWEAAQWPEKYTDPLRDFSEEEQGSLLVLYPGLYEFLKHKAQWHSAGGKLYPRS</sequence>
<accession>Q3B1R8</accession>
<keyword evidence="3" id="KW-1185">Reference proteome</keyword>
<keyword evidence="1" id="KW-1133">Transmembrane helix</keyword>
<dbReference type="AlphaFoldDB" id="Q3B1R8"/>
<keyword evidence="1" id="KW-0812">Transmembrane</keyword>
<name>Q3B1R8_CHLL3</name>
<gene>
    <name evidence="2" type="ordered locus">Plut_1865</name>
</gene>
<feature type="transmembrane region" description="Helical" evidence="1">
    <location>
        <begin position="49"/>
        <end position="67"/>
    </location>
</feature>
<dbReference type="KEGG" id="plt:Plut_1865"/>
<keyword evidence="1" id="KW-0472">Membrane</keyword>
<evidence type="ECO:0000256" key="1">
    <source>
        <dbReference type="SAM" id="Phobius"/>
    </source>
</evidence>
<dbReference type="eggNOG" id="ENOG5033G35">
    <property type="taxonomic scope" value="Bacteria"/>
</dbReference>
<dbReference type="STRING" id="319225.Plut_1865"/>
<proteinExistence type="predicted"/>
<dbReference type="HOGENOM" id="CLU_1106331_0_0_10"/>
<evidence type="ECO:0000313" key="3">
    <source>
        <dbReference type="Proteomes" id="UP000002709"/>
    </source>
</evidence>
<dbReference type="Proteomes" id="UP000002709">
    <property type="component" value="Chromosome"/>
</dbReference>
<evidence type="ECO:0000313" key="2">
    <source>
        <dbReference type="EMBL" id="ABB24713.1"/>
    </source>
</evidence>
<reference evidence="3" key="1">
    <citation type="submission" date="2005-08" db="EMBL/GenBank/DDBJ databases">
        <title>Complete sequence of Pelodictyon luteolum DSM 273.</title>
        <authorList>
            <consortium name="US DOE Joint Genome Institute"/>
            <person name="Copeland A."/>
            <person name="Lucas S."/>
            <person name="Lapidus A."/>
            <person name="Barry K."/>
            <person name="Detter J.C."/>
            <person name="Glavina T."/>
            <person name="Hammon N."/>
            <person name="Israni S."/>
            <person name="Pitluck S."/>
            <person name="Bryant D."/>
            <person name="Schmutz J."/>
            <person name="Larimer F."/>
            <person name="Land M."/>
            <person name="Kyrpides N."/>
            <person name="Ivanova N."/>
            <person name="Richardson P."/>
        </authorList>
    </citation>
    <scope>NUCLEOTIDE SEQUENCE [LARGE SCALE GENOMIC DNA]</scope>
    <source>
        <strain evidence="3">DSM 273 / BCRC 81028 / 2530</strain>
    </source>
</reference>
<protein>
    <submittedName>
        <fullName evidence="2">Uncharacterized protein</fullName>
    </submittedName>
</protein>
<feature type="transmembrane region" description="Helical" evidence="1">
    <location>
        <begin position="15"/>
        <end position="37"/>
    </location>
</feature>
<dbReference type="EMBL" id="CP000096">
    <property type="protein sequence ID" value="ABB24713.1"/>
    <property type="molecule type" value="Genomic_DNA"/>
</dbReference>
<organism evidence="2 3">
    <name type="scientific">Chlorobium luteolum (strain DSM 273 / BCRC 81028 / 2530)</name>
    <name type="common">Pelodictyon luteolum</name>
    <dbReference type="NCBI Taxonomy" id="319225"/>
    <lineage>
        <taxon>Bacteria</taxon>
        <taxon>Pseudomonadati</taxon>
        <taxon>Chlorobiota</taxon>
        <taxon>Chlorobiia</taxon>
        <taxon>Chlorobiales</taxon>
        <taxon>Chlorobiaceae</taxon>
        <taxon>Chlorobium/Pelodictyon group</taxon>
        <taxon>Pelodictyon</taxon>
    </lineage>
</organism>